<feature type="compositionally biased region" description="Low complexity" evidence="2">
    <location>
        <begin position="108"/>
        <end position="123"/>
    </location>
</feature>
<accession>A0A6A6JIR8</accession>
<feature type="region of interest" description="Disordered" evidence="2">
    <location>
        <begin position="1621"/>
        <end position="1651"/>
    </location>
</feature>
<feature type="compositionally biased region" description="Basic and acidic residues" evidence="2">
    <location>
        <begin position="236"/>
        <end position="253"/>
    </location>
</feature>
<dbReference type="Pfam" id="PF12717">
    <property type="entry name" value="Cnd1"/>
    <property type="match status" value="1"/>
</dbReference>
<dbReference type="RefSeq" id="XP_033653085.1">
    <property type="nucleotide sequence ID" value="XM_033797006.1"/>
</dbReference>
<keyword evidence="1" id="KW-0539">Nucleus</keyword>
<dbReference type="Pfam" id="PF12830">
    <property type="entry name" value="Nipped-B_C"/>
    <property type="match status" value="1"/>
</dbReference>
<dbReference type="PANTHER" id="PTHR21704:SF18">
    <property type="entry name" value="NIPPED-B-LIKE PROTEIN"/>
    <property type="match status" value="1"/>
</dbReference>
<feature type="compositionally biased region" description="Polar residues" evidence="2">
    <location>
        <begin position="1621"/>
        <end position="1648"/>
    </location>
</feature>
<feature type="compositionally biased region" description="Acidic residues" evidence="2">
    <location>
        <begin position="582"/>
        <end position="595"/>
    </location>
</feature>
<evidence type="ECO:0000313" key="5">
    <source>
        <dbReference type="EMBL" id="KAF2275546.1"/>
    </source>
</evidence>
<feature type="compositionally biased region" description="Polar residues" evidence="2">
    <location>
        <begin position="157"/>
        <end position="187"/>
    </location>
</feature>
<evidence type="ECO:0000256" key="2">
    <source>
        <dbReference type="SAM" id="MobiDB-lite"/>
    </source>
</evidence>
<dbReference type="GO" id="GO:1990414">
    <property type="term" value="P:replication-born double-strand break repair via sister chromatid exchange"/>
    <property type="evidence" value="ECO:0007669"/>
    <property type="project" value="TreeGrafter"/>
</dbReference>
<feature type="region of interest" description="Disordered" evidence="2">
    <location>
        <begin position="42"/>
        <end position="69"/>
    </location>
</feature>
<dbReference type="GeneID" id="54550181"/>
<dbReference type="InterPro" id="IPR024986">
    <property type="entry name" value="Nipped-B_C"/>
</dbReference>
<evidence type="ECO:0000256" key="1">
    <source>
        <dbReference type="RuleBase" id="RU364107"/>
    </source>
</evidence>
<dbReference type="GO" id="GO:0010468">
    <property type="term" value="P:regulation of gene expression"/>
    <property type="evidence" value="ECO:0007669"/>
    <property type="project" value="InterPro"/>
</dbReference>
<dbReference type="InterPro" id="IPR032682">
    <property type="entry name" value="Cnd1_C"/>
</dbReference>
<dbReference type="EMBL" id="ML986496">
    <property type="protein sequence ID" value="KAF2275546.1"/>
    <property type="molecule type" value="Genomic_DNA"/>
</dbReference>
<gene>
    <name evidence="5" type="ORF">EI97DRAFT_419824</name>
</gene>
<comment type="subcellular location">
    <subcellularLocation>
        <location evidence="1">Nucleus</location>
    </subcellularLocation>
</comment>
<feature type="compositionally biased region" description="Polar residues" evidence="2">
    <location>
        <begin position="197"/>
        <end position="211"/>
    </location>
</feature>
<dbReference type="GO" id="GO:0090694">
    <property type="term" value="C:Scc2-Scc4 cohesin loading complex"/>
    <property type="evidence" value="ECO:0007669"/>
    <property type="project" value="TreeGrafter"/>
</dbReference>
<keyword evidence="6" id="KW-1185">Reference proteome</keyword>
<feature type="compositionally biased region" description="Pro residues" evidence="2">
    <location>
        <begin position="47"/>
        <end position="56"/>
    </location>
</feature>
<feature type="region of interest" description="Disordered" evidence="2">
    <location>
        <begin position="573"/>
        <end position="604"/>
    </location>
</feature>
<dbReference type="OrthoDB" id="418242at2759"/>
<feature type="region of interest" description="Disordered" evidence="2">
    <location>
        <begin position="1"/>
        <end position="20"/>
    </location>
</feature>
<proteinExistence type="inferred from homology"/>
<evidence type="ECO:0000259" key="3">
    <source>
        <dbReference type="Pfam" id="PF12717"/>
    </source>
</evidence>
<dbReference type="Gene3D" id="1.25.10.10">
    <property type="entry name" value="Leucine-rich Repeat Variant"/>
    <property type="match status" value="1"/>
</dbReference>
<dbReference type="PANTHER" id="PTHR21704">
    <property type="entry name" value="NIPPED-B-LIKE PROTEIN DELANGIN SCC2-RELATED"/>
    <property type="match status" value="1"/>
</dbReference>
<evidence type="ECO:0000313" key="6">
    <source>
        <dbReference type="Proteomes" id="UP000800097"/>
    </source>
</evidence>
<dbReference type="InterPro" id="IPR016024">
    <property type="entry name" value="ARM-type_fold"/>
</dbReference>
<reference evidence="5" key="1">
    <citation type="journal article" date="2020" name="Stud. Mycol.">
        <title>101 Dothideomycetes genomes: a test case for predicting lifestyles and emergence of pathogens.</title>
        <authorList>
            <person name="Haridas S."/>
            <person name="Albert R."/>
            <person name="Binder M."/>
            <person name="Bloem J."/>
            <person name="Labutti K."/>
            <person name="Salamov A."/>
            <person name="Andreopoulos B."/>
            <person name="Baker S."/>
            <person name="Barry K."/>
            <person name="Bills G."/>
            <person name="Bluhm B."/>
            <person name="Cannon C."/>
            <person name="Castanera R."/>
            <person name="Culley D."/>
            <person name="Daum C."/>
            <person name="Ezra D."/>
            <person name="Gonzalez J."/>
            <person name="Henrissat B."/>
            <person name="Kuo A."/>
            <person name="Liang C."/>
            <person name="Lipzen A."/>
            <person name="Lutzoni F."/>
            <person name="Magnuson J."/>
            <person name="Mondo S."/>
            <person name="Nolan M."/>
            <person name="Ohm R."/>
            <person name="Pangilinan J."/>
            <person name="Park H.-J."/>
            <person name="Ramirez L."/>
            <person name="Alfaro M."/>
            <person name="Sun H."/>
            <person name="Tritt A."/>
            <person name="Yoshinaga Y."/>
            <person name="Zwiers L.-H."/>
            <person name="Turgeon B."/>
            <person name="Goodwin S."/>
            <person name="Spatafora J."/>
            <person name="Crous P."/>
            <person name="Grigoriev I."/>
        </authorList>
    </citation>
    <scope>NUCLEOTIDE SEQUENCE</scope>
    <source>
        <strain evidence="5">CBS 379.55</strain>
    </source>
</reference>
<feature type="region of interest" description="Disordered" evidence="2">
    <location>
        <begin position="1741"/>
        <end position="1816"/>
    </location>
</feature>
<dbReference type="GO" id="GO:0034087">
    <property type="term" value="P:establishment of mitotic sister chromatid cohesion"/>
    <property type="evidence" value="ECO:0007669"/>
    <property type="project" value="TreeGrafter"/>
</dbReference>
<feature type="compositionally biased region" description="Basic residues" evidence="2">
    <location>
        <begin position="1793"/>
        <end position="1807"/>
    </location>
</feature>
<dbReference type="Proteomes" id="UP000800097">
    <property type="component" value="Unassembled WGS sequence"/>
</dbReference>
<comment type="similarity">
    <text evidence="1">Belongs to the SCC2/Nipped-B family.</text>
</comment>
<evidence type="ECO:0000259" key="4">
    <source>
        <dbReference type="Pfam" id="PF12830"/>
    </source>
</evidence>
<organism evidence="5 6">
    <name type="scientific">Westerdykella ornata</name>
    <dbReference type="NCBI Taxonomy" id="318751"/>
    <lineage>
        <taxon>Eukaryota</taxon>
        <taxon>Fungi</taxon>
        <taxon>Dikarya</taxon>
        <taxon>Ascomycota</taxon>
        <taxon>Pezizomycotina</taxon>
        <taxon>Dothideomycetes</taxon>
        <taxon>Pleosporomycetidae</taxon>
        <taxon>Pleosporales</taxon>
        <taxon>Sporormiaceae</taxon>
        <taxon>Westerdykella</taxon>
    </lineage>
</organism>
<dbReference type="GO" id="GO:0003682">
    <property type="term" value="F:chromatin binding"/>
    <property type="evidence" value="ECO:0007669"/>
    <property type="project" value="TreeGrafter"/>
</dbReference>
<dbReference type="CDD" id="cd23958">
    <property type="entry name" value="SCC2"/>
    <property type="match status" value="1"/>
</dbReference>
<keyword evidence="1" id="KW-0677">Repeat</keyword>
<feature type="region of interest" description="Disordered" evidence="2">
    <location>
        <begin position="152"/>
        <end position="213"/>
    </location>
</feature>
<dbReference type="GO" id="GO:0061775">
    <property type="term" value="F:cohesin loader activity"/>
    <property type="evidence" value="ECO:0007669"/>
    <property type="project" value="InterPro"/>
</dbReference>
<name>A0A6A6JIR8_WESOR</name>
<sequence length="1816" mass="198872">MSGPENGNWPSAKRGLPFRPPTVDEALPYSPFTSIVPFSSDVIPFPSAEPPTPPSTLTPEQRSTAKRSVQILNEEARASPVSPHLQHTLRKLQGFLDPDDLTQFRFKSTTSLSPSSSNSETATQPNATMSLKPTLSPFASMLLEGSEVSFIYPGHTAPTQPKQGRVSNGQPTPPSTSRATSNSQPVGTNGMVKVHPTSDTQRSSVQRNGTSAPLLRPGAAVVVKPLPGAVRPEEYRRFDAPEPSHPSEKKKQPADNGASALSAREREIADRNMADLSALLEELSEAGDTDCFQIIDTEDGELTVIRDDALAKLSDAVSRVVNLGCFSSVPIQQVLSIQSLCQPLIAATGQLSFDLELIDPEIIVERLASAQAGLRACKLVLQTMTEGCDDRQICSEDIIQCVVRLLKLVLNSCIIPVTESRRTGTLSALFALASQHRSDVYPLQRLCGNILSHIATLIGKVKLSESTLSPIESLSIDIIFAQNSDKEADSALGLQKFELFRQKAMDVLAQICAGNQEQRLSITAEILNNLERLPDKRASARHFKSAREQPIMLVSALFMRIIQAAAINTFPKGGSMLPNTSESDEDDGDAESDSESDYRSKMKKRANKHANTIQIAKQIGVASRQAAGHIASTLVARAEKVSKSGDKPFRNLLDLFIEDLCTVLGSPEWPAASLFLESLLILMLNIIRNQKEKGVQAADMALATVGVMGVGIIDFTTRLRHLKRSLDVSQSEVASQLVPLADEALKRSINFKDVLAVNGPYRIVLESLSSYLGSQSSRANRDDQHLRSLSGYYVTSWANAFDEALGKEQAEAPRSSFFVDLGTHLQSVLADPNWLAKGCKFHNVTDVESRLAAGIITSQERFCQYLQPLISCLLRSTQNHQAKVKSRAMSCLTQLIEKDPQILDDKSFPALASLIGDSSPMVRENALTLISKCLEQNPSLEHHCLAGILNLMTDPAVGPKRKAIKLLKDIFKGSSAIEKKIRISTELLLPIGDDDKTIADLTRQTLEEIWVEPLRSSGNSHDNQSKFAREKQVSLLVATVQNVQARPAHLQAFETFFTALLSPTTKNAADSFKICKDLVADMVEGVISSDSDTTEKTQPRFLQTLSIFAKVDPRLFTADQVQLLKLYVKSLATTEDLAVFRPTVTIFRYVFPALSTLQEAYLAEVQDSLNKVTGKLALQAAQGNAMYKQTLLDIAHCSWTISPLVKGDPPRVKSGLEKLTSMICSVVTQLEPLSTIPKDRMEAAEKRILSYMILLGTFGKICDFDEHVELFKANLARLIQMSIAGKKASAEQLRRLTAWKGPSVAVLLLDLILPFTKQSWDITIRQQALCSIGEICQQKTKHFTRADIEKAFKLPFINGDDRLIGVVLTQFRDFLHTAERRSESGAEIAVGEGAVHGAERLETSFSASDNDHATTHIARTFLPNITSTALGKARDLANTATEILVSISRQGLLHPKECGAALVALSTSLFPEIALKASAEHRKIHLQHETMFEKEYVAAITQAFEYQRDILNSPHGMMESGTSFKPKMHFLFDALKQGSRKTLKKFITNLLNQLNFELDKLKIPDDTIPEAVLFARFCLENLALFDYARLDEVIHVIVSIESIVLKQTGPAVALAIETELPEQQTEQHPQPVSDSTIPDGPSQASGRPSVTAARLRQITSGSMILSMMWETRLFLLKVFNLQEKFTANDLKKPANKFHLINPKIIWDRSTGLMTALDTPEAMRKQCQDFTEIINVDREHAVADEDADGGEQLAKAAAGYETPEEMDDGVSAAPSSGKGRKRKSSAGLGGSTPKKARGRAAGSKKAKGISKTPDGSD</sequence>
<feature type="region of interest" description="Disordered" evidence="2">
    <location>
        <begin position="108"/>
        <end position="131"/>
    </location>
</feature>
<dbReference type="InterPro" id="IPR011989">
    <property type="entry name" value="ARM-like"/>
</dbReference>
<dbReference type="GO" id="GO:0071169">
    <property type="term" value="P:establishment of protein localization to chromatin"/>
    <property type="evidence" value="ECO:0007669"/>
    <property type="project" value="TreeGrafter"/>
</dbReference>
<feature type="domain" description="Sister chromatid cohesion C-terminal" evidence="4">
    <location>
        <begin position="1415"/>
        <end position="1603"/>
    </location>
</feature>
<feature type="domain" description="Condensin complex subunit 1 C-terminal" evidence="3">
    <location>
        <begin position="861"/>
        <end position="941"/>
    </location>
</feature>
<dbReference type="SUPFAM" id="SSF48371">
    <property type="entry name" value="ARM repeat"/>
    <property type="match status" value="1"/>
</dbReference>
<feature type="region of interest" description="Disordered" evidence="2">
    <location>
        <begin position="236"/>
        <end position="262"/>
    </location>
</feature>
<keyword evidence="1" id="KW-0131">Cell cycle</keyword>
<dbReference type="GO" id="GO:0140588">
    <property type="term" value="P:chromatin looping"/>
    <property type="evidence" value="ECO:0007669"/>
    <property type="project" value="InterPro"/>
</dbReference>
<protein>
    <recommendedName>
        <fullName evidence="1">Sister chromatid cohesion protein</fullName>
    </recommendedName>
</protein>
<dbReference type="InterPro" id="IPR033031">
    <property type="entry name" value="Scc2/Nipped-B"/>
</dbReference>